<dbReference type="AlphaFoldDB" id="W6MSR4"/>
<dbReference type="Proteomes" id="UP000019384">
    <property type="component" value="Unassembled WGS sequence"/>
</dbReference>
<evidence type="ECO:0000313" key="3">
    <source>
        <dbReference type="Proteomes" id="UP000019384"/>
    </source>
</evidence>
<evidence type="ECO:0000259" key="1">
    <source>
        <dbReference type="PROSITE" id="PS50181"/>
    </source>
</evidence>
<feature type="domain" description="F-box" evidence="1">
    <location>
        <begin position="26"/>
        <end position="72"/>
    </location>
</feature>
<dbReference type="PROSITE" id="PS50181">
    <property type="entry name" value="FBOX"/>
    <property type="match status" value="1"/>
</dbReference>
<reference evidence="2" key="1">
    <citation type="submission" date="2013-12" db="EMBL/GenBank/DDBJ databases">
        <authorList>
            <person name="Genoscope - CEA"/>
        </authorList>
    </citation>
    <scope>NUCLEOTIDE SEQUENCE</scope>
    <source>
        <strain evidence="2">CBS 1993</strain>
    </source>
</reference>
<dbReference type="InterPro" id="IPR001810">
    <property type="entry name" value="F-box_dom"/>
</dbReference>
<dbReference type="STRING" id="1382522.W6MSR4"/>
<proteinExistence type="predicted"/>
<keyword evidence="3" id="KW-1185">Reference proteome</keyword>
<accession>W6MSR4</accession>
<dbReference type="InterPro" id="IPR036047">
    <property type="entry name" value="F-box-like_dom_sf"/>
</dbReference>
<evidence type="ECO:0000313" key="2">
    <source>
        <dbReference type="EMBL" id="CDK29856.1"/>
    </source>
</evidence>
<gene>
    <name evidence="2" type="ORF">KUCA_T00005850001</name>
</gene>
<sequence length="439" mass="50455">MRRLQFIGRKRQVQNPQRQQPLVYSSGHLLGLPSELLVLVVGKLDTHSMITLSLTCTTLNDLIRKEFLFKEVRLDSRSNIERFNRLLRKSGNRIIPIITRLVLTSPALRMDSMDVSMGTIGVNYGSRNNAIERDYVDCLMDMSFLPNLQELIILDIPPRFEFPSWTALCKRLEAKDRKWYGSAREIVPKFSVKRLDLSSASGWSIPLRSNLLWTFGQFIELRLSNMIIDSQSLQSTKYLYDANSEDFVRDDAIKDNYASACQVLVLSGCSVQPGALKRLPKYFCQVKRLELYGIKNLSDLTVVTSFHSADTILLDFGSRVFQNFLHKYSGSFDGFFALLCNFPWLKKLELINVDFLNMANVPREPTNSLDFSSYKVCLFWFFTRLSQLSELSIVLTSNNSNLIRDAEDRDWRQLLNPFNGEACKVSVYTSKGMLLHKKI</sequence>
<dbReference type="GeneID" id="34523227"/>
<dbReference type="EMBL" id="HG793131">
    <property type="protein sequence ID" value="CDK29856.1"/>
    <property type="molecule type" value="Genomic_DNA"/>
</dbReference>
<dbReference type="RefSeq" id="XP_022461839.1">
    <property type="nucleotide sequence ID" value="XM_022603174.1"/>
</dbReference>
<protein>
    <recommendedName>
        <fullName evidence="1">F-box domain-containing protein</fullName>
    </recommendedName>
</protein>
<dbReference type="HOGENOM" id="CLU_585390_0_0_1"/>
<dbReference type="SMART" id="SM00256">
    <property type="entry name" value="FBOX"/>
    <property type="match status" value="1"/>
</dbReference>
<dbReference type="OrthoDB" id="4032719at2759"/>
<dbReference type="SUPFAM" id="SSF81383">
    <property type="entry name" value="F-box domain"/>
    <property type="match status" value="1"/>
</dbReference>
<dbReference type="CDD" id="cd09917">
    <property type="entry name" value="F-box_SF"/>
    <property type="match status" value="1"/>
</dbReference>
<dbReference type="Pfam" id="PF00646">
    <property type="entry name" value="F-box"/>
    <property type="match status" value="1"/>
</dbReference>
<organism evidence="2 3">
    <name type="scientific">Kuraishia capsulata CBS 1993</name>
    <dbReference type="NCBI Taxonomy" id="1382522"/>
    <lineage>
        <taxon>Eukaryota</taxon>
        <taxon>Fungi</taxon>
        <taxon>Dikarya</taxon>
        <taxon>Ascomycota</taxon>
        <taxon>Saccharomycotina</taxon>
        <taxon>Pichiomycetes</taxon>
        <taxon>Pichiales</taxon>
        <taxon>Pichiaceae</taxon>
        <taxon>Kuraishia</taxon>
    </lineage>
</organism>
<name>W6MSR4_9ASCO</name>
<reference evidence="2" key="2">
    <citation type="submission" date="2014-02" db="EMBL/GenBank/DDBJ databases">
        <title>Complete DNA sequence of /Kuraishia capsulata/ illustrates novel genomic features among budding yeasts (/Saccharomycotina/).</title>
        <authorList>
            <person name="Morales L."/>
            <person name="Noel B."/>
            <person name="Porcel B."/>
            <person name="Marcet-Houben M."/>
            <person name="Hullo M-F."/>
            <person name="Sacerdot C."/>
            <person name="Tekaia F."/>
            <person name="Leh-Louis V."/>
            <person name="Despons L."/>
            <person name="Khanna V."/>
            <person name="Aury J-M."/>
            <person name="Barbe V."/>
            <person name="Couloux A."/>
            <person name="Labadie K."/>
            <person name="Pelletier E."/>
            <person name="Souciet J-L."/>
            <person name="Boekhout T."/>
            <person name="Gabaldon T."/>
            <person name="Wincker P."/>
            <person name="Dujon B."/>
        </authorList>
    </citation>
    <scope>NUCLEOTIDE SEQUENCE</scope>
    <source>
        <strain evidence="2">CBS 1993</strain>
    </source>
</reference>